<gene>
    <name evidence="1" type="ORF">SPIROBIBN47_100041</name>
</gene>
<dbReference type="AlphaFoldDB" id="A0A3P3XFB4"/>
<dbReference type="EMBL" id="FWDM01000002">
    <property type="protein sequence ID" value="SLM09811.1"/>
    <property type="molecule type" value="Genomic_DNA"/>
</dbReference>
<sequence>MVRRSFAEMGHEAAIVSDSPYGLSAYDFLVFITEPKSMFGGIASSLPQTLAKSEGLIGKRCLALVRKSGFRSGNTLRKFMEALEHEGLVVVQGEIVSDASSAAAVARGTPLNRR</sequence>
<proteinExistence type="predicted"/>
<accession>A0A3P3XFB4</accession>
<evidence type="ECO:0000313" key="1">
    <source>
        <dbReference type="EMBL" id="SLM09811.1"/>
    </source>
</evidence>
<name>A0A3P3XFB4_9SPIR</name>
<organism evidence="1">
    <name type="scientific">uncultured spirochete</name>
    <dbReference type="NCBI Taxonomy" id="156406"/>
    <lineage>
        <taxon>Bacteria</taxon>
        <taxon>Pseudomonadati</taxon>
        <taxon>Spirochaetota</taxon>
        <taxon>Spirochaetia</taxon>
        <taxon>Spirochaetales</taxon>
        <taxon>environmental samples</taxon>
    </lineage>
</organism>
<protein>
    <submittedName>
        <fullName evidence="1">Uncharacterized protein</fullName>
    </submittedName>
</protein>
<reference evidence="1" key="1">
    <citation type="submission" date="2017-02" db="EMBL/GenBank/DDBJ databases">
        <authorList>
            <person name="Regsiter A."/>
            <person name="William W."/>
        </authorList>
    </citation>
    <scope>NUCLEOTIDE SEQUENCE</scope>
    <source>
        <strain evidence="1">Bib</strain>
    </source>
</reference>